<feature type="transmembrane region" description="Helical" evidence="2">
    <location>
        <begin position="50"/>
        <end position="68"/>
    </location>
</feature>
<reference evidence="4" key="1">
    <citation type="journal article" date="2021" name="PeerJ">
        <title>Extensive microbial diversity within the chicken gut microbiome revealed by metagenomics and culture.</title>
        <authorList>
            <person name="Gilroy R."/>
            <person name="Ravi A."/>
            <person name="Getino M."/>
            <person name="Pursley I."/>
            <person name="Horton D.L."/>
            <person name="Alikhan N.F."/>
            <person name="Baker D."/>
            <person name="Gharbi K."/>
            <person name="Hall N."/>
            <person name="Watson M."/>
            <person name="Adriaenssens E.M."/>
            <person name="Foster-Nyarko E."/>
            <person name="Jarju S."/>
            <person name="Secka A."/>
            <person name="Antonio M."/>
            <person name="Oren A."/>
            <person name="Chaudhuri R.R."/>
            <person name="La Ragione R."/>
            <person name="Hildebrand F."/>
            <person name="Pallen M.J."/>
        </authorList>
    </citation>
    <scope>NUCLEOTIDE SEQUENCE</scope>
    <source>
        <strain evidence="4">421</strain>
    </source>
</reference>
<evidence type="ECO:0000256" key="2">
    <source>
        <dbReference type="SAM" id="Phobius"/>
    </source>
</evidence>
<dbReference type="AlphaFoldDB" id="A0A9D1UGF1"/>
<evidence type="ECO:0000259" key="3">
    <source>
        <dbReference type="Pfam" id="PF02719"/>
    </source>
</evidence>
<dbReference type="Pfam" id="PF13727">
    <property type="entry name" value="CoA_binding_3"/>
    <property type="match status" value="1"/>
</dbReference>
<comment type="caution">
    <text evidence="4">The sequence shown here is derived from an EMBL/GenBank/DDBJ whole genome shotgun (WGS) entry which is preliminary data.</text>
</comment>
<dbReference type="InterPro" id="IPR003869">
    <property type="entry name" value="Polysac_CapD-like"/>
</dbReference>
<dbReference type="Gene3D" id="3.40.50.720">
    <property type="entry name" value="NAD(P)-binding Rossmann-like Domain"/>
    <property type="match status" value="2"/>
</dbReference>
<dbReference type="EMBL" id="DXGE01000034">
    <property type="protein sequence ID" value="HIW86428.1"/>
    <property type="molecule type" value="Genomic_DNA"/>
</dbReference>
<dbReference type="PANTHER" id="PTHR43318">
    <property type="entry name" value="UDP-N-ACETYLGLUCOSAMINE 4,6-DEHYDRATASE"/>
    <property type="match status" value="1"/>
</dbReference>
<evidence type="ECO:0000313" key="5">
    <source>
        <dbReference type="Proteomes" id="UP000824205"/>
    </source>
</evidence>
<proteinExistence type="inferred from homology"/>
<keyword evidence="2" id="KW-0812">Transmembrane</keyword>
<gene>
    <name evidence="4" type="ORF">IAA48_08035</name>
</gene>
<dbReference type="PANTHER" id="PTHR43318:SF1">
    <property type="entry name" value="POLYSACCHARIDE BIOSYNTHESIS PROTEIN EPSC-RELATED"/>
    <property type="match status" value="1"/>
</dbReference>
<sequence>MTEEKTLKITALCKKAVFVIVDFILFFLANVAIVYLTMGGHVRATEYSGILFSYLHLFATLAVLYVINKLLDLYKSVWTFAGVDEIARTIVAALLAAFSLFFFDRVIFANVLGYSGRLPFYAYFLMFILEFVALCAPRIGFRLFKRYTSRATSLSGKHKRVMIVGAGFMGDFFINELIMNNYKDGYPVLAVDDNPVKLHKRINGVKVRGTCAEIPELAKKYDIDVIMICLPSASRTRQKEIINIAMQTKCAIKISPSVNEFLEDGAKARKIRNIEIKDLLARPEVKLDKKVCSYLINKTVLVTGGGGSIGAELCKQVARYSPKSIVIFDIYENCAFELENDLKNKYGDQIDIHIRIGSVRDKNRLREVFAEFEPEVVFHAAAHKHVPLMESSPCEAVKNNVFGTLNVAEICDEFKVLKMVTLSTDKAVNPTNVMGCTKRITELIVQYMNNISKNTVYAAVRFGNVLGSHGSVIPIFKKQIEEGGPITLTHPDIERYFMTIPEAAQLVCQAGGLANGGEVFVLDMGEPVKIMDLAVNMIKLAGYEADDIGIKITGLRPGEKMYEELALESEMETRSKTALEKIFVTQPIDIDAKVFGNMINELDGADNSTVRDILMKYVPNYHPADNSGEDY</sequence>
<name>A0A9D1UGF1_9FIRM</name>
<dbReference type="InterPro" id="IPR036291">
    <property type="entry name" value="NAD(P)-bd_dom_sf"/>
</dbReference>
<evidence type="ECO:0000256" key="1">
    <source>
        <dbReference type="ARBA" id="ARBA00007430"/>
    </source>
</evidence>
<evidence type="ECO:0000313" key="4">
    <source>
        <dbReference type="EMBL" id="HIW86428.1"/>
    </source>
</evidence>
<dbReference type="Pfam" id="PF02719">
    <property type="entry name" value="Polysacc_synt_2"/>
    <property type="match status" value="1"/>
</dbReference>
<comment type="similarity">
    <text evidence="1">Belongs to the polysaccharide synthase family.</text>
</comment>
<keyword evidence="2" id="KW-1133">Transmembrane helix</keyword>
<feature type="transmembrane region" description="Helical" evidence="2">
    <location>
        <begin position="89"/>
        <end position="108"/>
    </location>
</feature>
<accession>A0A9D1UGF1</accession>
<feature type="domain" description="Polysaccharide biosynthesis protein CapD-like" evidence="3">
    <location>
        <begin position="300"/>
        <end position="585"/>
    </location>
</feature>
<dbReference type="CDD" id="cd05237">
    <property type="entry name" value="UDP_invert_4-6DH_SDR_e"/>
    <property type="match status" value="1"/>
</dbReference>
<protein>
    <submittedName>
        <fullName evidence="4">Polysaccharide biosynthesis protein</fullName>
    </submittedName>
</protein>
<keyword evidence="2" id="KW-0472">Membrane</keyword>
<dbReference type="InterPro" id="IPR051203">
    <property type="entry name" value="Polysaccharide_Synthase-Rel"/>
</dbReference>
<feature type="transmembrane region" description="Helical" evidence="2">
    <location>
        <begin position="161"/>
        <end position="179"/>
    </location>
</feature>
<dbReference type="SUPFAM" id="SSF51735">
    <property type="entry name" value="NAD(P)-binding Rossmann-fold domains"/>
    <property type="match status" value="2"/>
</dbReference>
<dbReference type="Proteomes" id="UP000824205">
    <property type="component" value="Unassembled WGS sequence"/>
</dbReference>
<feature type="transmembrane region" description="Helical" evidence="2">
    <location>
        <begin position="16"/>
        <end position="38"/>
    </location>
</feature>
<organism evidence="4 5">
    <name type="scientific">Candidatus Eubacterium faecipullorum</name>
    <dbReference type="NCBI Taxonomy" id="2838571"/>
    <lineage>
        <taxon>Bacteria</taxon>
        <taxon>Bacillati</taxon>
        <taxon>Bacillota</taxon>
        <taxon>Clostridia</taxon>
        <taxon>Eubacteriales</taxon>
        <taxon>Eubacteriaceae</taxon>
        <taxon>Eubacterium</taxon>
    </lineage>
</organism>
<reference evidence="4" key="2">
    <citation type="submission" date="2021-04" db="EMBL/GenBank/DDBJ databases">
        <authorList>
            <person name="Gilroy R."/>
        </authorList>
    </citation>
    <scope>NUCLEOTIDE SEQUENCE</scope>
    <source>
        <strain evidence="4">421</strain>
    </source>
</reference>
<feature type="transmembrane region" description="Helical" evidence="2">
    <location>
        <begin position="120"/>
        <end position="141"/>
    </location>
</feature>